<evidence type="ECO:0000256" key="5">
    <source>
        <dbReference type="ARBA" id="ARBA00022824"/>
    </source>
</evidence>
<evidence type="ECO:0000256" key="9">
    <source>
        <dbReference type="SAM" id="SignalP"/>
    </source>
</evidence>
<evidence type="ECO:0000256" key="2">
    <source>
        <dbReference type="ARBA" id="ARBA00010799"/>
    </source>
</evidence>
<dbReference type="EMBL" id="JABSNW010000001">
    <property type="protein sequence ID" value="KAL2891372.1"/>
    <property type="molecule type" value="Genomic_DNA"/>
</dbReference>
<keyword evidence="7 8" id="KW-0472">Membrane</keyword>
<accession>A0ABR4MSX2</accession>
<feature type="topological domain" description="Cytoplasmic" evidence="8">
    <location>
        <begin position="197"/>
        <end position="241"/>
    </location>
</feature>
<dbReference type="Gene3D" id="1.10.287.660">
    <property type="entry name" value="Helix hairpin bin"/>
    <property type="match status" value="1"/>
</dbReference>
<evidence type="ECO:0000256" key="6">
    <source>
        <dbReference type="ARBA" id="ARBA00022989"/>
    </source>
</evidence>
<protein>
    <submittedName>
        <fullName evidence="10">Protein get-1</fullName>
    </submittedName>
</protein>
<keyword evidence="6 8" id="KW-1133">Transmembrane helix</keyword>
<gene>
    <name evidence="8" type="primary">GET1</name>
    <name evidence="10" type="ORF">HOO65_010730</name>
</gene>
<name>A0ABR4MSX2_9PEZI</name>
<dbReference type="HAMAP" id="MF_03113">
    <property type="entry name" value="Get1"/>
    <property type="match status" value="1"/>
</dbReference>
<dbReference type="RefSeq" id="XP_070862552.1">
    <property type="nucleotide sequence ID" value="XM_071006105.1"/>
</dbReference>
<dbReference type="Proteomes" id="UP001610728">
    <property type="component" value="Unassembled WGS sequence"/>
</dbReference>
<feature type="chain" id="PRO_5045241900" evidence="9">
    <location>
        <begin position="21"/>
        <end position="241"/>
    </location>
</feature>
<organism evidence="10 11">
    <name type="scientific">Ceratocystis lukuohia</name>
    <dbReference type="NCBI Taxonomy" id="2019550"/>
    <lineage>
        <taxon>Eukaryota</taxon>
        <taxon>Fungi</taxon>
        <taxon>Dikarya</taxon>
        <taxon>Ascomycota</taxon>
        <taxon>Pezizomycotina</taxon>
        <taxon>Sordariomycetes</taxon>
        <taxon>Hypocreomycetidae</taxon>
        <taxon>Microascales</taxon>
        <taxon>Ceratocystidaceae</taxon>
        <taxon>Ceratocystis</taxon>
    </lineage>
</organism>
<dbReference type="PANTHER" id="PTHR42650">
    <property type="entry name" value="TAIL-ANCHORED PROTEIN INSERTION RECEPTOR WRB"/>
    <property type="match status" value="1"/>
</dbReference>
<comment type="similarity">
    <text evidence="2 8">Belongs to the WRB/GET1 family.</text>
</comment>
<evidence type="ECO:0000313" key="11">
    <source>
        <dbReference type="Proteomes" id="UP001610728"/>
    </source>
</evidence>
<feature type="signal peptide" evidence="9">
    <location>
        <begin position="1"/>
        <end position="20"/>
    </location>
</feature>
<dbReference type="InterPro" id="IPR028945">
    <property type="entry name" value="Get1"/>
</dbReference>
<keyword evidence="9" id="KW-0732">Signal</keyword>
<keyword evidence="3 8" id="KW-0813">Transport</keyword>
<sequence length="241" mass="27228">MISLMVVVLLLEVVVHLINAIGTTTINNLVRSKLFPPPSRCLRLANTSIQPQQLWRILILLPIGPAQMAAEKRKLQTEYLAVRKEMLATSSQDEFAKWARLRRKHDKLYEGLEKKKQSFDAVQAQYNTIINAVRLLITRAPQYIIPFWFSREPMFWLPKNLFPYYAEWFLSLPKAPLGSVSIGTWQVSCALAIKLVSDILVAIATFVATSVASKKKVPVGVPADAQPSETETVLVEEKKEL</sequence>
<evidence type="ECO:0000256" key="3">
    <source>
        <dbReference type="ARBA" id="ARBA00022448"/>
    </source>
</evidence>
<keyword evidence="11" id="KW-1185">Reference proteome</keyword>
<evidence type="ECO:0000256" key="7">
    <source>
        <dbReference type="ARBA" id="ARBA00023136"/>
    </source>
</evidence>
<evidence type="ECO:0000313" key="10">
    <source>
        <dbReference type="EMBL" id="KAL2891372.1"/>
    </source>
</evidence>
<keyword evidence="4 8" id="KW-0812">Transmembrane</keyword>
<dbReference type="Pfam" id="PF04420">
    <property type="entry name" value="CHD5"/>
    <property type="match status" value="1"/>
</dbReference>
<dbReference type="GeneID" id="98114976"/>
<dbReference type="PANTHER" id="PTHR42650:SF1">
    <property type="entry name" value="GUIDED ENTRY OF TAIL-ANCHORED PROTEINS FACTOR 1"/>
    <property type="match status" value="1"/>
</dbReference>
<proteinExistence type="inferred from homology"/>
<evidence type="ECO:0000256" key="1">
    <source>
        <dbReference type="ARBA" id="ARBA00004477"/>
    </source>
</evidence>
<comment type="caution">
    <text evidence="8">Lacks conserved residue(s) required for the propagation of feature annotation.</text>
</comment>
<keyword evidence="5 8" id="KW-0256">Endoplasmic reticulum</keyword>
<comment type="subcellular location">
    <subcellularLocation>
        <location evidence="1">Endoplasmic reticulum membrane</location>
        <topology evidence="1">Multi-pass membrane protein</topology>
    </subcellularLocation>
</comment>
<dbReference type="InterPro" id="IPR027538">
    <property type="entry name" value="Get1_fungi"/>
</dbReference>
<feature type="topological domain" description="Lumenal" evidence="8">
    <location>
        <begin position="1"/>
        <end position="4"/>
    </location>
</feature>
<reference evidence="10 11" key="1">
    <citation type="submission" date="2020-05" db="EMBL/GenBank/DDBJ databases">
        <title>Ceratocystis lukuohia genome.</title>
        <authorList>
            <person name="Harrington T.C."/>
            <person name="Kim K."/>
            <person name="Mayers C.G."/>
        </authorList>
    </citation>
    <scope>NUCLEOTIDE SEQUENCE [LARGE SCALE GENOMIC DNA]</scope>
    <source>
        <strain evidence="10 11">C4212</strain>
    </source>
</reference>
<evidence type="ECO:0000256" key="8">
    <source>
        <dbReference type="HAMAP-Rule" id="MF_03113"/>
    </source>
</evidence>
<dbReference type="InterPro" id="IPR029012">
    <property type="entry name" value="Helix_hairpin_bin_sf"/>
</dbReference>
<comment type="caution">
    <text evidence="10">The sequence shown here is derived from an EMBL/GenBank/DDBJ whole genome shotgun (WGS) entry which is preliminary data.</text>
</comment>
<evidence type="ECO:0000256" key="4">
    <source>
        <dbReference type="ARBA" id="ARBA00022692"/>
    </source>
</evidence>